<dbReference type="Gene3D" id="1.10.287.1490">
    <property type="match status" value="1"/>
</dbReference>
<dbReference type="Proteomes" id="UP001152803">
    <property type="component" value="Unassembled WGS sequence"/>
</dbReference>
<accession>A0A9Q1DA96</accession>
<dbReference type="GO" id="GO:0002080">
    <property type="term" value="C:acrosomal membrane"/>
    <property type="evidence" value="ECO:0007669"/>
    <property type="project" value="TreeGrafter"/>
</dbReference>
<dbReference type="PROSITE" id="PS50006">
    <property type="entry name" value="FHA_DOMAIN"/>
    <property type="match status" value="1"/>
</dbReference>
<feature type="compositionally biased region" description="Basic and acidic residues" evidence="2">
    <location>
        <begin position="285"/>
        <end position="307"/>
    </location>
</feature>
<keyword evidence="1" id="KW-0175">Coiled coil</keyword>
<evidence type="ECO:0000259" key="3">
    <source>
        <dbReference type="PROSITE" id="PS50006"/>
    </source>
</evidence>
<evidence type="ECO:0000313" key="4">
    <source>
        <dbReference type="EMBL" id="KAJ8264792.1"/>
    </source>
</evidence>
<evidence type="ECO:0000256" key="1">
    <source>
        <dbReference type="SAM" id="Coils"/>
    </source>
</evidence>
<dbReference type="InterPro" id="IPR000253">
    <property type="entry name" value="FHA_dom"/>
</dbReference>
<dbReference type="EMBL" id="JAFJMO010000010">
    <property type="protein sequence ID" value="KAJ8264792.1"/>
    <property type="molecule type" value="Genomic_DNA"/>
</dbReference>
<protein>
    <recommendedName>
        <fullName evidence="3">FHA domain-containing protein</fullName>
    </recommendedName>
</protein>
<dbReference type="GO" id="GO:0007338">
    <property type="term" value="P:single fertilization"/>
    <property type="evidence" value="ECO:0007669"/>
    <property type="project" value="TreeGrafter"/>
</dbReference>
<sequence length="709" mass="79350">MFPALVVFISCQNSHPFQERHVCLGAPVKIGRTVARSRPAENNAIFDCKVLSRTHALLWFDRKSAAIYTGDIIQFGVDVTESSPNVSHGCVVSTVCLFPPGSVETSLPSVEEPPPPHSSLVTSLLHLEQDIGLADEEQLFSRIEIMEDMLQTLSGWCGLHLRQLRACAGQELNMAVDLVRDLALKVAERQREERMQKQVQLLLQSLKAQKQEPKTNSDSKQHLTSLQESEMDGADGTVPGTLRRGTDCSNHSAGNAATSAPRRLLIPVRMEEKKEMEAMNNLTEDCRSGELQSREAGLKSREAELQSREAGLQSREAELRSREAELREAQNQAGRRCVELQDVLEKERRETQLHSQESANHIQALQAQVQKLQGQVKMLSAERDGIVSAAQDEARKLRGALEAGVSERERERAALQESLGAVTAELDRWRRRAAEGEQEAGSLRDRLQAVIQKSAQAAQVQGELQKNCTVLQTECATLRSEKTALQENMQHLEKELYSSRDQAALLGRNVSVLERTQGALESRLAEQQEQHQQDSARLKTQSDQAANRIKGLQREYEDTQVELVQVKQRCSEVEQEKLSLSEELQQCKDNLRLLQERTSRVELVQVKQRCSEVEQEKLSLSEELQQCKDNLRLLQERTSRPSLQSVLPLPVVDPGLVAVLGLCCCRDGCRGPALHHPARKLLLIPGAPPTERALLSVRVLLPVHRERFN</sequence>
<reference evidence="4" key="1">
    <citation type="journal article" date="2023" name="Science">
        <title>Genome structures resolve the early diversification of teleost fishes.</title>
        <authorList>
            <person name="Parey E."/>
            <person name="Louis A."/>
            <person name="Montfort J."/>
            <person name="Bouchez O."/>
            <person name="Roques C."/>
            <person name="Iampietro C."/>
            <person name="Lluch J."/>
            <person name="Castinel A."/>
            <person name="Donnadieu C."/>
            <person name="Desvignes T."/>
            <person name="Floi Bucao C."/>
            <person name="Jouanno E."/>
            <person name="Wen M."/>
            <person name="Mejri S."/>
            <person name="Dirks R."/>
            <person name="Jansen H."/>
            <person name="Henkel C."/>
            <person name="Chen W.J."/>
            <person name="Zahm M."/>
            <person name="Cabau C."/>
            <person name="Klopp C."/>
            <person name="Thompson A.W."/>
            <person name="Robinson-Rechavi M."/>
            <person name="Braasch I."/>
            <person name="Lecointre G."/>
            <person name="Bobe J."/>
            <person name="Postlethwait J.H."/>
            <person name="Berthelot C."/>
            <person name="Roest Crollius H."/>
            <person name="Guiguen Y."/>
        </authorList>
    </citation>
    <scope>NUCLEOTIDE SEQUENCE</scope>
    <source>
        <tissue evidence="4">Blood</tissue>
    </source>
</reference>
<dbReference type="OrthoDB" id="8962452at2759"/>
<keyword evidence="5" id="KW-1185">Reference proteome</keyword>
<feature type="region of interest" description="Disordered" evidence="2">
    <location>
        <begin position="285"/>
        <end position="316"/>
    </location>
</feature>
<evidence type="ECO:0000313" key="5">
    <source>
        <dbReference type="Proteomes" id="UP001152803"/>
    </source>
</evidence>
<proteinExistence type="predicted"/>
<feature type="compositionally biased region" description="Basic and acidic residues" evidence="2">
    <location>
        <begin position="209"/>
        <end position="221"/>
    </location>
</feature>
<dbReference type="PANTHER" id="PTHR15715:SF26">
    <property type="entry name" value="COILED-COIL DOMAIN-CONTAINING PROTEIN 136"/>
    <property type="match status" value="1"/>
</dbReference>
<dbReference type="AlphaFoldDB" id="A0A9Q1DA96"/>
<feature type="region of interest" description="Disordered" evidence="2">
    <location>
        <begin position="208"/>
        <end position="265"/>
    </location>
</feature>
<name>A0A9Q1DA96_CONCO</name>
<dbReference type="SUPFAM" id="SSF49879">
    <property type="entry name" value="SMAD/FHA domain"/>
    <property type="match status" value="1"/>
</dbReference>
<gene>
    <name evidence="4" type="ORF">COCON_G00138910</name>
</gene>
<dbReference type="GO" id="GO:0001675">
    <property type="term" value="P:acrosome assembly"/>
    <property type="evidence" value="ECO:0007669"/>
    <property type="project" value="TreeGrafter"/>
</dbReference>
<comment type="caution">
    <text evidence="4">The sequence shown here is derived from an EMBL/GenBank/DDBJ whole genome shotgun (WGS) entry which is preliminary data.</text>
</comment>
<evidence type="ECO:0000256" key="2">
    <source>
        <dbReference type="SAM" id="MobiDB-lite"/>
    </source>
</evidence>
<dbReference type="InterPro" id="IPR008984">
    <property type="entry name" value="SMAD_FHA_dom_sf"/>
</dbReference>
<organism evidence="4 5">
    <name type="scientific">Conger conger</name>
    <name type="common">Conger eel</name>
    <name type="synonym">Muraena conger</name>
    <dbReference type="NCBI Taxonomy" id="82655"/>
    <lineage>
        <taxon>Eukaryota</taxon>
        <taxon>Metazoa</taxon>
        <taxon>Chordata</taxon>
        <taxon>Craniata</taxon>
        <taxon>Vertebrata</taxon>
        <taxon>Euteleostomi</taxon>
        <taxon>Actinopterygii</taxon>
        <taxon>Neopterygii</taxon>
        <taxon>Teleostei</taxon>
        <taxon>Anguilliformes</taxon>
        <taxon>Congridae</taxon>
        <taxon>Conger</taxon>
    </lineage>
</organism>
<feature type="compositionally biased region" description="Polar residues" evidence="2">
    <location>
        <begin position="247"/>
        <end position="258"/>
    </location>
</feature>
<feature type="domain" description="FHA" evidence="3">
    <location>
        <begin position="28"/>
        <end position="97"/>
    </location>
</feature>
<dbReference type="PANTHER" id="PTHR15715">
    <property type="entry name" value="CENTROSOMAL PROTEIN OF 170 KDA"/>
    <property type="match status" value="1"/>
</dbReference>
<feature type="coiled-coil region" evidence="1">
    <location>
        <begin position="412"/>
        <end position="637"/>
    </location>
</feature>
<dbReference type="InterPro" id="IPR051176">
    <property type="entry name" value="Cent_Immune-Sig_Mod"/>
</dbReference>